<dbReference type="Proteomes" id="UP001230504">
    <property type="component" value="Unassembled WGS sequence"/>
</dbReference>
<sequence length="221" mass="23686">MMGFSWHIQSHAPIPCSFLLLLPSLPPFSRGTPAAGGAGPSMTNETTVGRALRRARHGMSTKGVQPASQSCWSTAALCFWQMHHDGRAGGLDAFLSGRGGGQEYRSNISPNQTCEGRSGADERAALVMMPVAVVIMSICLDKPEWDGTIIGGGVHTSSSTCDYSWQMLYVEGVFLGRAGSIRPERASDIMMVCAASRGHVVSFEECREGGRGKGRQGHLKW</sequence>
<proteinExistence type="predicted"/>
<feature type="chain" id="PRO_5042085493" evidence="1">
    <location>
        <begin position="32"/>
        <end position="221"/>
    </location>
</feature>
<comment type="caution">
    <text evidence="2">The sequence shown here is derived from an EMBL/GenBank/DDBJ whole genome shotgun (WGS) entry which is preliminary data.</text>
</comment>
<dbReference type="AlphaFoldDB" id="A0AAD8PPS9"/>
<gene>
    <name evidence="2" type="ORF">LY79DRAFT_372501</name>
</gene>
<feature type="signal peptide" evidence="1">
    <location>
        <begin position="1"/>
        <end position="31"/>
    </location>
</feature>
<evidence type="ECO:0000256" key="1">
    <source>
        <dbReference type="SAM" id="SignalP"/>
    </source>
</evidence>
<dbReference type="RefSeq" id="XP_060409709.1">
    <property type="nucleotide sequence ID" value="XM_060552838.1"/>
</dbReference>
<dbReference type="EMBL" id="JAHLJV010000079">
    <property type="protein sequence ID" value="KAK1574165.1"/>
    <property type="molecule type" value="Genomic_DNA"/>
</dbReference>
<reference evidence="2" key="1">
    <citation type="submission" date="2021-06" db="EMBL/GenBank/DDBJ databases">
        <title>Comparative genomics, transcriptomics and evolutionary studies reveal genomic signatures of adaptation to plant cell wall in hemibiotrophic fungi.</title>
        <authorList>
            <consortium name="DOE Joint Genome Institute"/>
            <person name="Baroncelli R."/>
            <person name="Diaz J.F."/>
            <person name="Benocci T."/>
            <person name="Peng M."/>
            <person name="Battaglia E."/>
            <person name="Haridas S."/>
            <person name="Andreopoulos W."/>
            <person name="Labutti K."/>
            <person name="Pangilinan J."/>
            <person name="Floch G.L."/>
            <person name="Makela M.R."/>
            <person name="Henrissat B."/>
            <person name="Grigoriev I.V."/>
            <person name="Crouch J.A."/>
            <person name="De Vries R.P."/>
            <person name="Sukno S.A."/>
            <person name="Thon M.R."/>
        </authorList>
    </citation>
    <scope>NUCLEOTIDE SEQUENCE</scope>
    <source>
        <strain evidence="2">CBS 125086</strain>
    </source>
</reference>
<organism evidence="2 3">
    <name type="scientific">Colletotrichum navitas</name>
    <dbReference type="NCBI Taxonomy" id="681940"/>
    <lineage>
        <taxon>Eukaryota</taxon>
        <taxon>Fungi</taxon>
        <taxon>Dikarya</taxon>
        <taxon>Ascomycota</taxon>
        <taxon>Pezizomycotina</taxon>
        <taxon>Sordariomycetes</taxon>
        <taxon>Hypocreomycetidae</taxon>
        <taxon>Glomerellales</taxon>
        <taxon>Glomerellaceae</taxon>
        <taxon>Colletotrichum</taxon>
        <taxon>Colletotrichum graminicola species complex</taxon>
    </lineage>
</organism>
<keyword evidence="3" id="KW-1185">Reference proteome</keyword>
<evidence type="ECO:0000313" key="2">
    <source>
        <dbReference type="EMBL" id="KAK1574165.1"/>
    </source>
</evidence>
<keyword evidence="1" id="KW-0732">Signal</keyword>
<evidence type="ECO:0000313" key="3">
    <source>
        <dbReference type="Proteomes" id="UP001230504"/>
    </source>
</evidence>
<name>A0AAD8PPS9_9PEZI</name>
<dbReference type="GeneID" id="85437078"/>
<accession>A0AAD8PPS9</accession>
<protein>
    <submittedName>
        <fullName evidence="2">Uncharacterized protein</fullName>
    </submittedName>
</protein>